<evidence type="ECO:0000256" key="3">
    <source>
        <dbReference type="SAM" id="SignalP"/>
    </source>
</evidence>
<feature type="domain" description="Actin interacting protein 3 C-terminal" evidence="4">
    <location>
        <begin position="287"/>
        <end position="653"/>
    </location>
</feature>
<evidence type="ECO:0000313" key="5">
    <source>
        <dbReference type="EMBL" id="GAA5815554.1"/>
    </source>
</evidence>
<sequence length="694" mass="79426">MFKLLLLLCMLLPAVFTDEIRIYEPTVGGLYHPEDIMDIRYAVRSMGMTKIWSTSAKLTHIATNNTIDSFPTAPWVFDGNLKNDAHAVWTIPSDVPLGNYSLTISGNTTFMCSANNDGKQITEDNKLPTPMADIETCVSRLLRTTKNLLETLTAWSAGQVTDTQVYDQYNTLEIHFTSASQAFESVSLSMKDMLYLPDDLYNCLKETLSKDPSCLDQFLPAIRDIILKLLQGLKEKQILLREQLEDTKEVDMDDPSTKDALNALTMQEDLANSSSVRKTKKDTIPLYLKKGSRIKKVCVDHINMNTLQELFRDKLNCNTQLIYILDPESNIEYELEQVSDIKPYSVLSVRDDDTVLNPEMQCLFKQTLNQVLHSIQANHPTEKVKLQQEINDLRHDLEDIQTIYLQLKNETTKVITELRTKTQYAHTVVMLDPTTRAEMNASRQVTQKAATIITNRLEALQDIIDQIKLDVTQKRCRPSKLQLNHCKEESDIVQDEINDLVHKIKVAKPTWKKTWELELQQIVKEQQFLKEQEALLVDLKEDHQSLLQVLDQLWKISEIQERKKQAGVALYKVAPVEEGFEGMTSVIKQVSTIQVDHSKRVQALAEAEKMRSKELSQRIDAFERELTDFVGLSKLKKTGGAEAIDRQRQEKDKDLIKQIFANVPQQHCIADETQTLTPSRNNNTCAPNLYQRLQ</sequence>
<dbReference type="SMART" id="SM00806">
    <property type="entry name" value="AIP3"/>
    <property type="match status" value="1"/>
</dbReference>
<dbReference type="PANTHER" id="PTHR22741">
    <property type="entry name" value="P140CAP/SNIP-RELATED"/>
    <property type="match status" value="1"/>
</dbReference>
<dbReference type="Pfam" id="PF23153">
    <property type="entry name" value="Aip3p_Bud6_N"/>
    <property type="match status" value="1"/>
</dbReference>
<protein>
    <recommendedName>
        <fullName evidence="4">Actin interacting protein 3 C-terminal domain-containing protein</fullName>
    </recommendedName>
</protein>
<keyword evidence="6" id="KW-1185">Reference proteome</keyword>
<dbReference type="EMBL" id="BAABUK010000026">
    <property type="protein sequence ID" value="GAA5815554.1"/>
    <property type="molecule type" value="Genomic_DNA"/>
</dbReference>
<dbReference type="Proteomes" id="UP001473302">
    <property type="component" value="Unassembled WGS sequence"/>
</dbReference>
<evidence type="ECO:0000259" key="4">
    <source>
        <dbReference type="SMART" id="SM00806"/>
    </source>
</evidence>
<name>A0ABP9Z8X1_9FUNG</name>
<evidence type="ECO:0000313" key="6">
    <source>
        <dbReference type="Proteomes" id="UP001473302"/>
    </source>
</evidence>
<dbReference type="Pfam" id="PF03915">
    <property type="entry name" value="AIP3"/>
    <property type="match status" value="2"/>
</dbReference>
<keyword evidence="1 2" id="KW-0175">Coiled coil</keyword>
<organism evidence="5 6">
    <name type="scientific">Mucor flavus</name>
    <dbReference type="NCBI Taxonomy" id="439312"/>
    <lineage>
        <taxon>Eukaryota</taxon>
        <taxon>Fungi</taxon>
        <taxon>Fungi incertae sedis</taxon>
        <taxon>Mucoromycota</taxon>
        <taxon>Mucoromycotina</taxon>
        <taxon>Mucoromycetes</taxon>
        <taxon>Mucorales</taxon>
        <taxon>Mucorineae</taxon>
        <taxon>Mucoraceae</taxon>
        <taxon>Mucor</taxon>
    </lineage>
</organism>
<comment type="caution">
    <text evidence="5">The sequence shown here is derived from an EMBL/GenBank/DDBJ whole genome shotgun (WGS) entry which is preliminary data.</text>
</comment>
<proteinExistence type="predicted"/>
<feature type="coiled-coil region" evidence="2">
    <location>
        <begin position="512"/>
        <end position="549"/>
    </location>
</feature>
<dbReference type="Gene3D" id="1.20.58.1540">
    <property type="entry name" value="Actin interacting protein 3, C-terminal domain"/>
    <property type="match status" value="1"/>
</dbReference>
<evidence type="ECO:0000256" key="1">
    <source>
        <dbReference type="ARBA" id="ARBA00023054"/>
    </source>
</evidence>
<gene>
    <name evidence="5" type="ORF">MFLAVUS_009066</name>
</gene>
<feature type="coiled-coil region" evidence="2">
    <location>
        <begin position="383"/>
        <end position="410"/>
    </location>
</feature>
<dbReference type="PANTHER" id="PTHR22741:SF10">
    <property type="entry name" value="COILED-COIL DOMAIN-CONTAINING PROTEIN CG32809"/>
    <property type="match status" value="1"/>
</dbReference>
<keyword evidence="3" id="KW-0732">Signal</keyword>
<evidence type="ECO:0000256" key="2">
    <source>
        <dbReference type="SAM" id="Coils"/>
    </source>
</evidence>
<dbReference type="InterPro" id="IPR022782">
    <property type="entry name" value="AIP3-like_C"/>
</dbReference>
<dbReference type="InterPro" id="IPR005613">
    <property type="entry name" value="AIP3_C"/>
</dbReference>
<dbReference type="InterPro" id="IPR051825">
    <property type="entry name" value="SRCIN1"/>
</dbReference>
<feature type="chain" id="PRO_5047479725" description="Actin interacting protein 3 C-terminal domain-containing protein" evidence="3">
    <location>
        <begin position="18"/>
        <end position="694"/>
    </location>
</feature>
<accession>A0ABP9Z8X1</accession>
<reference evidence="5 6" key="1">
    <citation type="submission" date="2024-04" db="EMBL/GenBank/DDBJ databases">
        <title>genome sequences of Mucor flavus KT1a and Helicostylum pulchrum KT1b strains isolated from the surface of a dry-aged beef.</title>
        <authorList>
            <person name="Toyotome T."/>
            <person name="Hosono M."/>
            <person name="Torimaru M."/>
            <person name="Fukuda K."/>
            <person name="Mikami N."/>
        </authorList>
    </citation>
    <scope>NUCLEOTIDE SEQUENCE [LARGE SCALE GENOMIC DNA]</scope>
    <source>
        <strain evidence="5 6">KT1a</strain>
    </source>
</reference>
<feature type="signal peptide" evidence="3">
    <location>
        <begin position="1"/>
        <end position="17"/>
    </location>
</feature>
<dbReference type="InterPro" id="IPR056279">
    <property type="entry name" value="Aip3p_Bud6_N"/>
</dbReference>